<protein>
    <recommendedName>
        <fullName evidence="2">Fungal lipase-type domain-containing protein</fullName>
    </recommendedName>
</protein>
<keyword evidence="4" id="KW-1185">Reference proteome</keyword>
<dbReference type="Gene3D" id="3.40.50.1820">
    <property type="entry name" value="alpha/beta hydrolase"/>
    <property type="match status" value="1"/>
</dbReference>
<dbReference type="PANTHER" id="PTHR46023">
    <property type="entry name" value="LIPASE CLASS 3 PROTEIN-LIKE"/>
    <property type="match status" value="1"/>
</dbReference>
<dbReference type="RefSeq" id="XP_003013148.1">
    <property type="nucleotide sequence ID" value="XM_003013102.1"/>
</dbReference>
<dbReference type="GeneID" id="9523228"/>
<feature type="compositionally biased region" description="Polar residues" evidence="1">
    <location>
        <begin position="179"/>
        <end position="203"/>
    </location>
</feature>
<name>D4AWX7_ARTBC</name>
<feature type="compositionally biased region" description="Low complexity" evidence="1">
    <location>
        <begin position="252"/>
        <end position="264"/>
    </location>
</feature>
<dbReference type="eggNOG" id="ENOG502SG6V">
    <property type="taxonomic scope" value="Eukaryota"/>
</dbReference>
<evidence type="ECO:0000313" key="4">
    <source>
        <dbReference type="Proteomes" id="UP000008866"/>
    </source>
</evidence>
<feature type="domain" description="Fungal lipase-type" evidence="2">
    <location>
        <begin position="350"/>
        <end position="499"/>
    </location>
</feature>
<feature type="compositionally biased region" description="Basic residues" evidence="1">
    <location>
        <begin position="93"/>
        <end position="110"/>
    </location>
</feature>
<dbReference type="EMBL" id="ABSU01000015">
    <property type="protein sequence ID" value="EFE32508.1"/>
    <property type="molecule type" value="Genomic_DNA"/>
</dbReference>
<comment type="caution">
    <text evidence="3">The sequence shown here is derived from an EMBL/GenBank/DDBJ whole genome shotgun (WGS) entry which is preliminary data.</text>
</comment>
<evidence type="ECO:0000256" key="1">
    <source>
        <dbReference type="SAM" id="MobiDB-lite"/>
    </source>
</evidence>
<feature type="compositionally biased region" description="Basic and acidic residues" evidence="1">
    <location>
        <begin position="537"/>
        <end position="550"/>
    </location>
</feature>
<feature type="region of interest" description="Disordered" evidence="1">
    <location>
        <begin position="514"/>
        <end position="553"/>
    </location>
</feature>
<dbReference type="KEGG" id="abe:ARB_00693"/>
<dbReference type="InterPro" id="IPR029058">
    <property type="entry name" value="AB_hydrolase_fold"/>
</dbReference>
<gene>
    <name evidence="3" type="ORF">ARB_00693</name>
</gene>
<evidence type="ECO:0000313" key="3">
    <source>
        <dbReference type="EMBL" id="EFE32508.1"/>
    </source>
</evidence>
<sequence length="629" mass="69846">MLSRKHRPAPSVKSLPISPPLPFPPAYYHQHGHEHQHHHHHHHARDAKQAPDHAEIYPQMAPRDYPDYAAVPGPAPDVSLAVEQSYFDLRGQQQHHQHQHHQQHHLHQHQGRHEQYPFSPNDYSYEFNSYSAPRLPPSPPTSPPYVAAAPREDTDSYPASLASLPRSLKSAGHRRGTRSMGSATAVSQPSRLSRGGSATTDVGQASDVSIDLTDMLSDKLDEVINHMDMQVFSGRERDLYVDAGPAGPDAASKTSSGRSFLRSSSSASHKTNYFAKAYHYANSRLPPKLVPLNLFISTWPLLCLAAQSSQSAYNRPSPVERETHVEGDPYLGTKAMVIKSVALDHMNLIVFAVRGTTRSSFTDWATNMNAEPATPTGFLDDPGNLCHAGFLSVARKMVRPVAMRLEQLLAENPARSKFSLVITGHSAGGAVASLLYAHILSSTLRSELIYLRDRFKRIHCFTFGSPPVSLLPINKPSDPRYAKWLFYTFVNEGDPVCRADKPYIRSLINLYKSPAPSTQGSRSRSSTTSSKPSKLGFLKDRRESTDKSDFEPEVTWPIPSPTLTLPGCLIVLRGDKHNPRDKDVVEAYLTNNEQMAGVVFGDVMMHMMTLYERRIQLLATDAVTARAAR</sequence>
<evidence type="ECO:0000259" key="2">
    <source>
        <dbReference type="Pfam" id="PF01764"/>
    </source>
</evidence>
<proteinExistence type="predicted"/>
<dbReference type="SUPFAM" id="SSF53474">
    <property type="entry name" value="alpha/beta-Hydrolases"/>
    <property type="match status" value="1"/>
</dbReference>
<dbReference type="InterPro" id="IPR002921">
    <property type="entry name" value="Fungal_lipase-type"/>
</dbReference>
<dbReference type="GO" id="GO:0006629">
    <property type="term" value="P:lipid metabolic process"/>
    <property type="evidence" value="ECO:0007669"/>
    <property type="project" value="InterPro"/>
</dbReference>
<accession>D4AWX7</accession>
<dbReference type="PANTHER" id="PTHR46023:SF6">
    <property type="entry name" value="LIPASE CLASS 3 FAMILY PROTEIN"/>
    <property type="match status" value="1"/>
</dbReference>
<feature type="compositionally biased region" description="Pro residues" evidence="1">
    <location>
        <begin position="134"/>
        <end position="143"/>
    </location>
</feature>
<feature type="region of interest" description="Disordered" evidence="1">
    <location>
        <begin position="1"/>
        <end position="51"/>
    </location>
</feature>
<dbReference type="Proteomes" id="UP000008866">
    <property type="component" value="Unassembled WGS sequence"/>
</dbReference>
<reference evidence="4" key="1">
    <citation type="journal article" date="2011" name="Genome Biol.">
        <title>Comparative and functional genomics provide insights into the pathogenicity of dermatophytic fungi.</title>
        <authorList>
            <person name="Burmester A."/>
            <person name="Shelest E."/>
            <person name="Gloeckner G."/>
            <person name="Heddergott C."/>
            <person name="Schindler S."/>
            <person name="Staib P."/>
            <person name="Heidel A."/>
            <person name="Felder M."/>
            <person name="Petzold A."/>
            <person name="Szafranski K."/>
            <person name="Feuermann M."/>
            <person name="Pedruzzi I."/>
            <person name="Priebe S."/>
            <person name="Groth M."/>
            <person name="Winkler R."/>
            <person name="Li W."/>
            <person name="Kniemeyer O."/>
            <person name="Schroeckh V."/>
            <person name="Hertweck C."/>
            <person name="Hube B."/>
            <person name="White T.C."/>
            <person name="Platzer M."/>
            <person name="Guthke R."/>
            <person name="Heitman J."/>
            <person name="Woestemeyer J."/>
            <person name="Zipfel P.F."/>
            <person name="Monod M."/>
            <person name="Brakhage A.A."/>
        </authorList>
    </citation>
    <scope>NUCLEOTIDE SEQUENCE [LARGE SCALE GENOMIC DNA]</scope>
    <source>
        <strain evidence="4">ATCC MYA-4681 / CBS 112371</strain>
    </source>
</reference>
<dbReference type="AlphaFoldDB" id="D4AWX7"/>
<feature type="compositionally biased region" description="Basic residues" evidence="1">
    <location>
        <begin position="30"/>
        <end position="45"/>
    </location>
</feature>
<dbReference type="CDD" id="cd00519">
    <property type="entry name" value="Lipase_3"/>
    <property type="match status" value="1"/>
</dbReference>
<feature type="region of interest" description="Disordered" evidence="1">
    <location>
        <begin position="90"/>
        <end position="203"/>
    </location>
</feature>
<dbReference type="OMA" id="YHYANSR"/>
<dbReference type="Pfam" id="PF01764">
    <property type="entry name" value="Lipase_3"/>
    <property type="match status" value="1"/>
</dbReference>
<dbReference type="HOGENOM" id="CLU_025630_1_0_1"/>
<feature type="compositionally biased region" description="Low complexity" evidence="1">
    <location>
        <begin position="516"/>
        <end position="534"/>
    </location>
</feature>
<organism evidence="3 4">
    <name type="scientific">Arthroderma benhamiae (strain ATCC MYA-4681 / CBS 112371)</name>
    <name type="common">Trichophyton mentagrophytes</name>
    <dbReference type="NCBI Taxonomy" id="663331"/>
    <lineage>
        <taxon>Eukaryota</taxon>
        <taxon>Fungi</taxon>
        <taxon>Dikarya</taxon>
        <taxon>Ascomycota</taxon>
        <taxon>Pezizomycotina</taxon>
        <taxon>Eurotiomycetes</taxon>
        <taxon>Eurotiomycetidae</taxon>
        <taxon>Onygenales</taxon>
        <taxon>Arthrodermataceae</taxon>
        <taxon>Trichophyton</taxon>
    </lineage>
</organism>
<feature type="region of interest" description="Disordered" evidence="1">
    <location>
        <begin position="244"/>
        <end position="264"/>
    </location>
</feature>